<dbReference type="SUPFAM" id="SSF46785">
    <property type="entry name" value="Winged helix' DNA-binding domain"/>
    <property type="match status" value="1"/>
</dbReference>
<accession>A0ABU7FW71</accession>
<sequence length="146" mass="16015">MSNHEGQAASTGEARANVLRLSGPCERWARDADFIRETLDLVGDKWTMLVIGALASGDARYSDLDTEIPAISRRMLNLTLKRLQRSGLVDRTACAEVPPCVEYSLTSLGGSLLSAVEHLAAWCAEQHTEIRRHQDTYDTNAATRSA</sequence>
<evidence type="ECO:0000313" key="6">
    <source>
        <dbReference type="Proteomes" id="UP001333996"/>
    </source>
</evidence>
<evidence type="ECO:0000256" key="1">
    <source>
        <dbReference type="ARBA" id="ARBA00023015"/>
    </source>
</evidence>
<reference evidence="5" key="1">
    <citation type="submission" date="2024-01" db="EMBL/GenBank/DDBJ databases">
        <title>First draft genome sequence data of TA4-1, the type strain of Gram-positive actinobacterium Streptomyces chiangmaiensis.</title>
        <authorList>
            <person name="Yasawong M."/>
            <person name="Nantapong N."/>
        </authorList>
    </citation>
    <scope>NUCLEOTIDE SEQUENCE</scope>
    <source>
        <strain evidence="5">TA4-1</strain>
    </source>
</reference>
<evidence type="ECO:0000259" key="4">
    <source>
        <dbReference type="PROSITE" id="PS51118"/>
    </source>
</evidence>
<keyword evidence="1" id="KW-0805">Transcription regulation</keyword>
<comment type="caution">
    <text evidence="5">The sequence shown here is derived from an EMBL/GenBank/DDBJ whole genome shotgun (WGS) entry which is preliminary data.</text>
</comment>
<dbReference type="InterPro" id="IPR002577">
    <property type="entry name" value="HTH_HxlR"/>
</dbReference>
<dbReference type="PANTHER" id="PTHR33204">
    <property type="entry name" value="TRANSCRIPTIONAL REGULATOR, MARR FAMILY"/>
    <property type="match status" value="1"/>
</dbReference>
<dbReference type="InterPro" id="IPR036390">
    <property type="entry name" value="WH_DNA-bd_sf"/>
</dbReference>
<keyword evidence="6" id="KW-1185">Reference proteome</keyword>
<organism evidence="5 6">
    <name type="scientific">Streptomyces chiangmaiensis</name>
    <dbReference type="NCBI Taxonomy" id="766497"/>
    <lineage>
        <taxon>Bacteria</taxon>
        <taxon>Bacillati</taxon>
        <taxon>Actinomycetota</taxon>
        <taxon>Actinomycetes</taxon>
        <taxon>Kitasatosporales</taxon>
        <taxon>Streptomycetaceae</taxon>
        <taxon>Streptomyces</taxon>
    </lineage>
</organism>
<evidence type="ECO:0000256" key="2">
    <source>
        <dbReference type="ARBA" id="ARBA00023125"/>
    </source>
</evidence>
<gene>
    <name evidence="5" type="ORF">VXC91_41200</name>
</gene>
<dbReference type="Proteomes" id="UP001333996">
    <property type="component" value="Unassembled WGS sequence"/>
</dbReference>
<proteinExistence type="predicted"/>
<dbReference type="Gene3D" id="1.10.10.10">
    <property type="entry name" value="Winged helix-like DNA-binding domain superfamily/Winged helix DNA-binding domain"/>
    <property type="match status" value="1"/>
</dbReference>
<dbReference type="PROSITE" id="PS51118">
    <property type="entry name" value="HTH_HXLR"/>
    <property type="match status" value="1"/>
</dbReference>
<keyword evidence="3" id="KW-0804">Transcription</keyword>
<keyword evidence="2" id="KW-0238">DNA-binding</keyword>
<feature type="domain" description="HTH hxlR-type" evidence="4">
    <location>
        <begin position="25"/>
        <end position="131"/>
    </location>
</feature>
<evidence type="ECO:0000256" key="3">
    <source>
        <dbReference type="ARBA" id="ARBA00023163"/>
    </source>
</evidence>
<dbReference type="Pfam" id="PF01638">
    <property type="entry name" value="HxlR"/>
    <property type="match status" value="1"/>
</dbReference>
<dbReference type="EMBL" id="JAYWVC010000319">
    <property type="protein sequence ID" value="MED7828130.1"/>
    <property type="molecule type" value="Genomic_DNA"/>
</dbReference>
<name>A0ABU7FW71_9ACTN</name>
<dbReference type="PANTHER" id="PTHR33204:SF39">
    <property type="entry name" value="TRANSCRIPTIONAL REGULATORY PROTEIN"/>
    <property type="match status" value="1"/>
</dbReference>
<protein>
    <submittedName>
        <fullName evidence="5">Helix-turn-helix domain-containing protein</fullName>
    </submittedName>
</protein>
<dbReference type="RefSeq" id="WP_329512488.1">
    <property type="nucleotide sequence ID" value="NZ_BAAAYZ010000081.1"/>
</dbReference>
<dbReference type="InterPro" id="IPR036388">
    <property type="entry name" value="WH-like_DNA-bd_sf"/>
</dbReference>
<evidence type="ECO:0000313" key="5">
    <source>
        <dbReference type="EMBL" id="MED7828130.1"/>
    </source>
</evidence>